<dbReference type="AlphaFoldDB" id="A0AAU7LNL4"/>
<dbReference type="EMBL" id="CP157675">
    <property type="protein sequence ID" value="XBP69217.1"/>
    <property type="molecule type" value="Genomic_DNA"/>
</dbReference>
<gene>
    <name evidence="2" type="ORF">ABLV49_15080</name>
</gene>
<keyword evidence="1" id="KW-1133">Transmembrane helix</keyword>
<name>A0AAU7LNL4_9BURK</name>
<accession>A0AAU7LNL4</accession>
<evidence type="ECO:0000256" key="1">
    <source>
        <dbReference type="SAM" id="Phobius"/>
    </source>
</evidence>
<evidence type="ECO:0000313" key="2">
    <source>
        <dbReference type="EMBL" id="XBP69217.1"/>
    </source>
</evidence>
<keyword evidence="1" id="KW-0472">Membrane</keyword>
<reference evidence="2" key="1">
    <citation type="submission" date="2024-05" db="EMBL/GenBank/DDBJ databases">
        <authorList>
            <person name="Bunk B."/>
            <person name="Swiderski J."/>
            <person name="Sproer C."/>
            <person name="Thiel V."/>
        </authorList>
    </citation>
    <scope>NUCLEOTIDE SEQUENCE</scope>
    <source>
        <strain evidence="2">DSM 17735</strain>
    </source>
</reference>
<dbReference type="RefSeq" id="WP_349277663.1">
    <property type="nucleotide sequence ID" value="NZ_CBCSCU010000003.1"/>
</dbReference>
<sequence length="51" mass="5557">MRPPLSSLPRSRHSGTSVLAWPAWLRVLAVLPAVALLWLAVAWAALEAAPW</sequence>
<keyword evidence="1" id="KW-0812">Transmembrane</keyword>
<organism evidence="2">
    <name type="scientific">Polaromonas hydrogenivorans</name>
    <dbReference type="NCBI Taxonomy" id="335476"/>
    <lineage>
        <taxon>Bacteria</taxon>
        <taxon>Pseudomonadati</taxon>
        <taxon>Pseudomonadota</taxon>
        <taxon>Betaproteobacteria</taxon>
        <taxon>Burkholderiales</taxon>
        <taxon>Comamonadaceae</taxon>
        <taxon>Polaromonas</taxon>
    </lineage>
</organism>
<proteinExistence type="predicted"/>
<feature type="transmembrane region" description="Helical" evidence="1">
    <location>
        <begin position="21"/>
        <end position="46"/>
    </location>
</feature>
<protein>
    <submittedName>
        <fullName evidence="2">Uncharacterized protein</fullName>
    </submittedName>
</protein>